<keyword evidence="2" id="KW-0732">Signal</keyword>
<evidence type="ECO:0000256" key="2">
    <source>
        <dbReference type="ARBA" id="ARBA00022729"/>
    </source>
</evidence>
<gene>
    <name evidence="5" type="ORF">GCM10011505_40580</name>
</gene>
<reference evidence="6" key="1">
    <citation type="journal article" date="2019" name="Int. J. Syst. Evol. Microbiol.">
        <title>The Global Catalogue of Microorganisms (GCM) 10K type strain sequencing project: providing services to taxonomists for standard genome sequencing and annotation.</title>
        <authorList>
            <consortium name="The Broad Institute Genomics Platform"/>
            <consortium name="The Broad Institute Genome Sequencing Center for Infectious Disease"/>
            <person name="Wu L."/>
            <person name="Ma J."/>
        </authorList>
    </citation>
    <scope>NUCLEOTIDE SEQUENCE [LARGE SCALE GENOMIC DNA]</scope>
    <source>
        <strain evidence="6">CGMCC 1.10188</strain>
    </source>
</reference>
<keyword evidence="6" id="KW-1185">Reference proteome</keyword>
<evidence type="ECO:0000256" key="1">
    <source>
        <dbReference type="ARBA" id="ARBA00010062"/>
    </source>
</evidence>
<dbReference type="PANTHER" id="PTHR30483">
    <property type="entry name" value="LEUCINE-SPECIFIC-BINDING PROTEIN"/>
    <property type="match status" value="1"/>
</dbReference>
<evidence type="ECO:0000313" key="5">
    <source>
        <dbReference type="EMBL" id="GGB55482.1"/>
    </source>
</evidence>
<keyword evidence="3" id="KW-0029">Amino-acid transport</keyword>
<accession>A0ABQ1IYE6</accession>
<comment type="caution">
    <text evidence="5">The sequence shown here is derived from an EMBL/GenBank/DDBJ whole genome shotgun (WGS) entry which is preliminary data.</text>
</comment>
<evidence type="ECO:0000313" key="6">
    <source>
        <dbReference type="Proteomes" id="UP000603352"/>
    </source>
</evidence>
<dbReference type="Gene3D" id="3.40.50.2300">
    <property type="match status" value="2"/>
</dbReference>
<dbReference type="PANTHER" id="PTHR30483:SF6">
    <property type="entry name" value="PERIPLASMIC BINDING PROTEIN OF ABC TRANSPORTER FOR NATURAL AMINO ACIDS"/>
    <property type="match status" value="1"/>
</dbReference>
<organism evidence="5 6">
    <name type="scientific">Tistrella bauzanensis</name>
    <dbReference type="NCBI Taxonomy" id="657419"/>
    <lineage>
        <taxon>Bacteria</taxon>
        <taxon>Pseudomonadati</taxon>
        <taxon>Pseudomonadota</taxon>
        <taxon>Alphaproteobacteria</taxon>
        <taxon>Geminicoccales</taxon>
        <taxon>Geminicoccaceae</taxon>
        <taxon>Tistrella</taxon>
    </lineage>
</organism>
<sequence length="429" mass="45275">MTIRTDMTGMLRHVGGHACGHARTVAVLFGAALLSMPLHTGSAVARDVATGQDRPLTIGVLTDLSGVTADATGQGSIEAARLAVEDFGGTIDGRPIEIISADHQHKTDLGAAIAREWYDRDGVDAIIDVPNSSVALAVQDIAREKHKVVLFSGAGTPALTGKACSPYSVHWTYDTYAVSKGTAGAVVEAGGDSWFIIASDYAFGHQLARDATEVVTAHGGTVTGSVLHPLNTPDFSSFILQAQSSGAKIVGIANAGSDTINLIKQAREFGVVAGGQKLAALLFLLSDIHGLGLDVAQGTYLTTPSIWNADPRARALSMRYFERMKAMPGMLQAGVYGAVLHYLRAVADASSRDAGEVVAAMRRLPIDDPYSMNARLRADGRVVRDMYLAQVKAPSEQTEPWDYLNIVSVIPGEDLVWPLSASACPLLAQ</sequence>
<dbReference type="InterPro" id="IPR028082">
    <property type="entry name" value="Peripla_BP_I"/>
</dbReference>
<name>A0ABQ1IYE6_9PROT</name>
<dbReference type="EMBL" id="BMDZ01000062">
    <property type="protein sequence ID" value="GGB55482.1"/>
    <property type="molecule type" value="Genomic_DNA"/>
</dbReference>
<comment type="similarity">
    <text evidence="1">Belongs to the leucine-binding protein family.</text>
</comment>
<dbReference type="InterPro" id="IPR028081">
    <property type="entry name" value="Leu-bd"/>
</dbReference>
<evidence type="ECO:0000256" key="3">
    <source>
        <dbReference type="ARBA" id="ARBA00022970"/>
    </source>
</evidence>
<evidence type="ECO:0000259" key="4">
    <source>
        <dbReference type="Pfam" id="PF13458"/>
    </source>
</evidence>
<dbReference type="Pfam" id="PF13458">
    <property type="entry name" value="Peripla_BP_6"/>
    <property type="match status" value="1"/>
</dbReference>
<proteinExistence type="inferred from homology"/>
<protein>
    <submittedName>
        <fullName evidence="5">ABC transporter permease</fullName>
    </submittedName>
</protein>
<dbReference type="CDD" id="cd06327">
    <property type="entry name" value="PBP1_SBP-like"/>
    <property type="match status" value="1"/>
</dbReference>
<keyword evidence="3" id="KW-0813">Transport</keyword>
<dbReference type="SUPFAM" id="SSF53822">
    <property type="entry name" value="Periplasmic binding protein-like I"/>
    <property type="match status" value="1"/>
</dbReference>
<dbReference type="InterPro" id="IPR051010">
    <property type="entry name" value="BCAA_transport"/>
</dbReference>
<dbReference type="Proteomes" id="UP000603352">
    <property type="component" value="Unassembled WGS sequence"/>
</dbReference>
<feature type="domain" description="Leucine-binding protein" evidence="4">
    <location>
        <begin position="55"/>
        <end position="392"/>
    </location>
</feature>